<dbReference type="PANTHER" id="PTHR23151">
    <property type="entry name" value="DIHYDROLIPOAMIDE ACETYL/SUCCINYL-TRANSFERASE-RELATED"/>
    <property type="match status" value="1"/>
</dbReference>
<dbReference type="FunFam" id="3.30.559.10:FF:000007">
    <property type="entry name" value="Dihydrolipoamide acetyltransferase component of pyruvate dehydrogenase complex"/>
    <property type="match status" value="1"/>
</dbReference>
<dbReference type="PROSITE" id="PS00189">
    <property type="entry name" value="LIPOYL"/>
    <property type="match status" value="1"/>
</dbReference>
<protein>
    <recommendedName>
        <fullName evidence="6">Dihydrolipoamide acetyltransferase component of pyruvate dehydrogenase complex</fullName>
        <ecNumber evidence="6">2.3.1.-</ecNumber>
    </recommendedName>
</protein>
<dbReference type="InterPro" id="IPR003016">
    <property type="entry name" value="2-oxoA_DH_lipoyl-BS"/>
</dbReference>
<sequence>MPEVIMPRLSDTMEEGILGRWLKHVGDQVKAGDVIGEIETDKATMDLEAFDDGVLERLLVAEGATVAIGDPVAFIGDGSGIGSGAGSSSSSGGGSAEAATPGSANEAPKRDTHSGTDTHGHADGRVFASPLARKMAVERGLDPADIKGTGPGGRVVRADVLAAGDHASSGRAAGDHGSADHGAAASRDGKAPPPSSTSVSTPATAPAVQEDSVEIPLTQMRKVVVKRLTESAAVPHFFLTAVVQMDALLEFRSGINVRFADVGLKASVTDLLVRACAVALRAHPEVNSSWAGEKIYQHRHINVGLAVAVPDGLIVPVVRDADRKGLAEIATETRDLASKAREGTLTLQQFSGGTFTLSNLGMFGIDNFTAIINPPEAAILAVGATSEEPVVRNGELTTRKVLKLTLTVDHRVLDGATAAAFLQDLKQILEDPMRIVL</sequence>
<dbReference type="Gene3D" id="2.40.50.100">
    <property type="match status" value="1"/>
</dbReference>
<gene>
    <name evidence="8" type="ORF">CVS29_05970</name>
</gene>
<dbReference type="RefSeq" id="WP_110105440.1">
    <property type="nucleotide sequence ID" value="NZ_JACBZZ010000001.1"/>
</dbReference>
<dbReference type="InterPro" id="IPR004167">
    <property type="entry name" value="PSBD"/>
</dbReference>
<dbReference type="PANTHER" id="PTHR23151:SF90">
    <property type="entry name" value="DIHYDROLIPOYLLYSINE-RESIDUE ACETYLTRANSFERASE COMPONENT OF PYRUVATE DEHYDROGENASE COMPLEX, MITOCHONDRIAL-RELATED"/>
    <property type="match status" value="1"/>
</dbReference>
<dbReference type="EC" id="2.3.1.-" evidence="6"/>
<evidence type="ECO:0000313" key="8">
    <source>
        <dbReference type="EMBL" id="PXA66246.1"/>
    </source>
</evidence>
<dbReference type="Gene3D" id="3.30.559.10">
    <property type="entry name" value="Chloramphenicol acetyltransferase-like domain"/>
    <property type="match status" value="1"/>
</dbReference>
<feature type="compositionally biased region" description="Gly residues" evidence="7">
    <location>
        <begin position="83"/>
        <end position="95"/>
    </location>
</feature>
<name>A0A2V3DSQ4_9MICC</name>
<keyword evidence="3 6" id="KW-0808">Transferase</keyword>
<feature type="compositionally biased region" description="Basic and acidic residues" evidence="7">
    <location>
        <begin position="107"/>
        <end position="124"/>
    </location>
</feature>
<feature type="compositionally biased region" description="Low complexity" evidence="7">
    <location>
        <begin position="196"/>
        <end position="208"/>
    </location>
</feature>
<evidence type="ECO:0000256" key="2">
    <source>
        <dbReference type="ARBA" id="ARBA00007317"/>
    </source>
</evidence>
<evidence type="ECO:0000313" key="9">
    <source>
        <dbReference type="Proteomes" id="UP000246303"/>
    </source>
</evidence>
<dbReference type="InterPro" id="IPR011053">
    <property type="entry name" value="Single_hybrid_motif"/>
</dbReference>
<dbReference type="GO" id="GO:0016746">
    <property type="term" value="F:acyltransferase activity"/>
    <property type="evidence" value="ECO:0007669"/>
    <property type="project" value="UniProtKB-KW"/>
</dbReference>
<comment type="cofactor">
    <cofactor evidence="1 6">
        <name>(R)-lipoate</name>
        <dbReference type="ChEBI" id="CHEBI:83088"/>
    </cofactor>
</comment>
<evidence type="ECO:0000256" key="7">
    <source>
        <dbReference type="SAM" id="MobiDB-lite"/>
    </source>
</evidence>
<organism evidence="8 9">
    <name type="scientific">Arthrobacter psychrochitiniphilus</name>
    <dbReference type="NCBI Taxonomy" id="291045"/>
    <lineage>
        <taxon>Bacteria</taxon>
        <taxon>Bacillati</taxon>
        <taxon>Actinomycetota</taxon>
        <taxon>Actinomycetes</taxon>
        <taxon>Micrococcales</taxon>
        <taxon>Micrococcaceae</taxon>
        <taxon>Arthrobacter</taxon>
    </lineage>
</organism>
<dbReference type="EMBL" id="QHLZ01000003">
    <property type="protein sequence ID" value="PXA66246.1"/>
    <property type="molecule type" value="Genomic_DNA"/>
</dbReference>
<dbReference type="PROSITE" id="PS50968">
    <property type="entry name" value="BIOTINYL_LIPOYL"/>
    <property type="match status" value="1"/>
</dbReference>
<dbReference type="InterPro" id="IPR036625">
    <property type="entry name" value="E3-bd_dom_sf"/>
</dbReference>
<evidence type="ECO:0000256" key="4">
    <source>
        <dbReference type="ARBA" id="ARBA00022823"/>
    </source>
</evidence>
<dbReference type="CDD" id="cd06849">
    <property type="entry name" value="lipoyl_domain"/>
    <property type="match status" value="1"/>
</dbReference>
<keyword evidence="4 6" id="KW-0450">Lipoyl</keyword>
<feature type="region of interest" description="Disordered" evidence="7">
    <location>
        <begin position="83"/>
        <end position="124"/>
    </location>
</feature>
<dbReference type="SUPFAM" id="SSF47005">
    <property type="entry name" value="Peripheral subunit-binding domain of 2-oxo acid dehydrogenase complex"/>
    <property type="match status" value="1"/>
</dbReference>
<dbReference type="Pfam" id="PF02817">
    <property type="entry name" value="E3_binding"/>
    <property type="match status" value="1"/>
</dbReference>
<dbReference type="GO" id="GO:0006086">
    <property type="term" value="P:pyruvate decarboxylation to acetyl-CoA"/>
    <property type="evidence" value="ECO:0007669"/>
    <property type="project" value="InterPro"/>
</dbReference>
<evidence type="ECO:0000256" key="3">
    <source>
        <dbReference type="ARBA" id="ARBA00022679"/>
    </source>
</evidence>
<dbReference type="OrthoDB" id="9805770at2"/>
<dbReference type="Pfam" id="PF00364">
    <property type="entry name" value="Biotin_lipoyl"/>
    <property type="match status" value="1"/>
</dbReference>
<dbReference type="Proteomes" id="UP000246303">
    <property type="component" value="Unassembled WGS sequence"/>
</dbReference>
<keyword evidence="5 6" id="KW-0012">Acyltransferase</keyword>
<reference evidence="8 9" key="1">
    <citation type="submission" date="2018-05" db="EMBL/GenBank/DDBJ databases">
        <title>Genetic diversity of glacier-inhabiting Cryobacterium bacteria in China and description of Cryobacterium mengkeensis sp. nov. and Arthrobacter glacialis sp. nov.</title>
        <authorList>
            <person name="Liu Q."/>
            <person name="Xin Y.-H."/>
        </authorList>
    </citation>
    <scope>NUCLEOTIDE SEQUENCE [LARGE SCALE GENOMIC DNA]</scope>
    <source>
        <strain evidence="8 9">GP3</strain>
    </source>
</reference>
<dbReference type="InterPro" id="IPR023213">
    <property type="entry name" value="CAT-like_dom_sf"/>
</dbReference>
<comment type="similarity">
    <text evidence="2 6">Belongs to the 2-oxoacid dehydrogenase family.</text>
</comment>
<dbReference type="Pfam" id="PF00198">
    <property type="entry name" value="2-oxoacid_dh"/>
    <property type="match status" value="1"/>
</dbReference>
<evidence type="ECO:0000256" key="5">
    <source>
        <dbReference type="ARBA" id="ARBA00023315"/>
    </source>
</evidence>
<feature type="region of interest" description="Disordered" evidence="7">
    <location>
        <begin position="166"/>
        <end position="210"/>
    </location>
</feature>
<accession>A0A2V3DSQ4</accession>
<dbReference type="SUPFAM" id="SSF51230">
    <property type="entry name" value="Single hybrid motif"/>
    <property type="match status" value="1"/>
</dbReference>
<dbReference type="InterPro" id="IPR045257">
    <property type="entry name" value="E2/Pdx1"/>
</dbReference>
<dbReference type="PROSITE" id="PS51826">
    <property type="entry name" value="PSBD"/>
    <property type="match status" value="1"/>
</dbReference>
<dbReference type="GO" id="GO:0045254">
    <property type="term" value="C:pyruvate dehydrogenase complex"/>
    <property type="evidence" value="ECO:0007669"/>
    <property type="project" value="InterPro"/>
</dbReference>
<evidence type="ECO:0000256" key="6">
    <source>
        <dbReference type="RuleBase" id="RU003423"/>
    </source>
</evidence>
<comment type="caution">
    <text evidence="8">The sequence shown here is derived from an EMBL/GenBank/DDBJ whole genome shotgun (WGS) entry which is preliminary data.</text>
</comment>
<dbReference type="InterPro" id="IPR000089">
    <property type="entry name" value="Biotin_lipoyl"/>
</dbReference>
<dbReference type="InterPro" id="IPR001078">
    <property type="entry name" value="2-oxoacid_DH_actylTfrase"/>
</dbReference>
<dbReference type="AlphaFoldDB" id="A0A2V3DSQ4"/>
<keyword evidence="9" id="KW-1185">Reference proteome</keyword>
<dbReference type="Gene3D" id="4.10.320.10">
    <property type="entry name" value="E3-binding domain"/>
    <property type="match status" value="1"/>
</dbReference>
<evidence type="ECO:0000256" key="1">
    <source>
        <dbReference type="ARBA" id="ARBA00001938"/>
    </source>
</evidence>
<proteinExistence type="inferred from homology"/>
<dbReference type="SUPFAM" id="SSF52777">
    <property type="entry name" value="CoA-dependent acyltransferases"/>
    <property type="match status" value="1"/>
</dbReference>